<dbReference type="PANTHER" id="PTHR43157:SF31">
    <property type="entry name" value="PHOSPHATIDYLINOSITOL-GLYCAN BIOSYNTHESIS CLASS F PROTEIN"/>
    <property type="match status" value="1"/>
</dbReference>
<dbReference type="InterPro" id="IPR002347">
    <property type="entry name" value="SDR_fam"/>
</dbReference>
<dbReference type="EMBL" id="JBHLUU010000110">
    <property type="protein sequence ID" value="MFC0476745.1"/>
    <property type="molecule type" value="Genomic_DNA"/>
</dbReference>
<dbReference type="Pfam" id="PF00106">
    <property type="entry name" value="adh_short"/>
    <property type="match status" value="1"/>
</dbReference>
<dbReference type="SUPFAM" id="SSF51735">
    <property type="entry name" value="NAD(P)-binding Rossmann-fold domains"/>
    <property type="match status" value="1"/>
</dbReference>
<keyword evidence="3" id="KW-1185">Reference proteome</keyword>
<name>A0ABV6KTT9_9BACI</name>
<dbReference type="PANTHER" id="PTHR43157">
    <property type="entry name" value="PHOSPHATIDYLINOSITOL-GLYCAN BIOSYNTHESIS CLASS F PROTEIN-RELATED"/>
    <property type="match status" value="1"/>
</dbReference>
<reference evidence="2 3" key="1">
    <citation type="submission" date="2024-09" db="EMBL/GenBank/DDBJ databases">
        <authorList>
            <person name="Sun Q."/>
            <person name="Mori K."/>
        </authorList>
    </citation>
    <scope>NUCLEOTIDE SEQUENCE [LARGE SCALE GENOMIC DNA]</scope>
    <source>
        <strain evidence="2 3">CGMCC 1.9126</strain>
    </source>
</reference>
<dbReference type="Gene3D" id="3.40.50.720">
    <property type="entry name" value="NAD(P)-binding Rossmann-like Domain"/>
    <property type="match status" value="1"/>
</dbReference>
<dbReference type="PRINTS" id="PR00081">
    <property type="entry name" value="GDHRDH"/>
</dbReference>
<evidence type="ECO:0000313" key="3">
    <source>
        <dbReference type="Proteomes" id="UP001589738"/>
    </source>
</evidence>
<keyword evidence="1" id="KW-0560">Oxidoreductase</keyword>
<sequence length="312" mass="35513">MNDKIVIITGANSGIGKAAALKFATEGYRVIMACRNMENSAAVQKEIINTTKNTHVDLLKLDISSFDSIRTFCATFKDTYPRLDILINNAAYLNHGEKEYKLSPEHIELSFATNTFGPFLLTRLLADHLAKSQDPRVLNACTTNIKNFFNPNRKIEFDNLRGEMRGTRSYSVYKMYGDSKMALLMLTIKMAEELKSQGIKVNALQINRVKLSKETIHKMKSYWRILAWTQNLTNPLPSGMADNYFHICTSEEFKNVTGQLINHKREFVEPSTSEKGFTQVKNILGSSRYPRYATNPQNVEQIWSLSTTLTEE</sequence>
<evidence type="ECO:0000313" key="2">
    <source>
        <dbReference type="EMBL" id="MFC0476745.1"/>
    </source>
</evidence>
<gene>
    <name evidence="2" type="ORF">ACFFHF_16200</name>
</gene>
<dbReference type="Proteomes" id="UP001589738">
    <property type="component" value="Unassembled WGS sequence"/>
</dbReference>
<dbReference type="RefSeq" id="WP_377058597.1">
    <property type="nucleotide sequence ID" value="NZ_JBHLUU010000110.1"/>
</dbReference>
<dbReference type="InterPro" id="IPR036291">
    <property type="entry name" value="NAD(P)-bd_dom_sf"/>
</dbReference>
<protein>
    <submittedName>
        <fullName evidence="2">SDR family NAD(P)-dependent oxidoreductase</fullName>
    </submittedName>
</protein>
<comment type="caution">
    <text evidence="2">The sequence shown here is derived from an EMBL/GenBank/DDBJ whole genome shotgun (WGS) entry which is preliminary data.</text>
</comment>
<proteinExistence type="predicted"/>
<organism evidence="2 3">
    <name type="scientific">Robertmurraya beringensis</name>
    <dbReference type="NCBI Taxonomy" id="641660"/>
    <lineage>
        <taxon>Bacteria</taxon>
        <taxon>Bacillati</taxon>
        <taxon>Bacillota</taxon>
        <taxon>Bacilli</taxon>
        <taxon>Bacillales</taxon>
        <taxon>Bacillaceae</taxon>
        <taxon>Robertmurraya</taxon>
    </lineage>
</organism>
<evidence type="ECO:0000256" key="1">
    <source>
        <dbReference type="ARBA" id="ARBA00023002"/>
    </source>
</evidence>
<accession>A0ABV6KTT9</accession>